<dbReference type="SUPFAM" id="SSF49599">
    <property type="entry name" value="TRAF domain-like"/>
    <property type="match status" value="2"/>
</dbReference>
<dbReference type="InterPro" id="IPR002083">
    <property type="entry name" value="MATH/TRAF_dom"/>
</dbReference>
<dbReference type="Gene3D" id="2.60.210.10">
    <property type="entry name" value="Apoptosis, Tumor Necrosis Factor Receptor Associated Protein 2, Chain A"/>
    <property type="match status" value="2"/>
</dbReference>
<dbReference type="InterPro" id="IPR008974">
    <property type="entry name" value="TRAF-like"/>
</dbReference>
<feature type="region of interest" description="Disordered" evidence="1">
    <location>
        <begin position="482"/>
        <end position="527"/>
    </location>
</feature>
<dbReference type="EMBL" id="LNIX01000001">
    <property type="protein sequence ID" value="OXA65069.1"/>
    <property type="molecule type" value="Genomic_DNA"/>
</dbReference>
<dbReference type="OMA" id="RWAVSFV"/>
<dbReference type="STRING" id="158441.A0A226F5K0"/>
<dbReference type="OrthoDB" id="10035275at2759"/>
<comment type="caution">
    <text evidence="2">The sequence shown here is derived from an EMBL/GenBank/DDBJ whole genome shotgun (WGS) entry which is preliminary data.</text>
</comment>
<reference evidence="2 3" key="1">
    <citation type="submission" date="2015-12" db="EMBL/GenBank/DDBJ databases">
        <title>The genome of Folsomia candida.</title>
        <authorList>
            <person name="Faddeeva A."/>
            <person name="Derks M.F."/>
            <person name="Anvar Y."/>
            <person name="Smit S."/>
            <person name="Van Straalen N."/>
            <person name="Roelofs D."/>
        </authorList>
    </citation>
    <scope>NUCLEOTIDE SEQUENCE [LARGE SCALE GENOMIC DNA]</scope>
    <source>
        <strain evidence="2 3">VU population</strain>
        <tissue evidence="2">Whole body</tissue>
    </source>
</reference>
<evidence type="ECO:0000256" key="1">
    <source>
        <dbReference type="SAM" id="MobiDB-lite"/>
    </source>
</evidence>
<proteinExistence type="predicted"/>
<dbReference type="CDD" id="cd00121">
    <property type="entry name" value="MATH"/>
    <property type="match status" value="2"/>
</dbReference>
<dbReference type="Proteomes" id="UP000198287">
    <property type="component" value="Unassembled WGS sequence"/>
</dbReference>
<name>A0A226F5K0_FOLCA</name>
<gene>
    <name evidence="2" type="ORF">Fcan01_02253</name>
</gene>
<evidence type="ECO:0000313" key="2">
    <source>
        <dbReference type="EMBL" id="OXA65069.1"/>
    </source>
</evidence>
<organism evidence="2 3">
    <name type="scientific">Folsomia candida</name>
    <name type="common">Springtail</name>
    <dbReference type="NCBI Taxonomy" id="158441"/>
    <lineage>
        <taxon>Eukaryota</taxon>
        <taxon>Metazoa</taxon>
        <taxon>Ecdysozoa</taxon>
        <taxon>Arthropoda</taxon>
        <taxon>Hexapoda</taxon>
        <taxon>Collembola</taxon>
        <taxon>Entomobryomorpha</taxon>
        <taxon>Isotomoidea</taxon>
        <taxon>Isotomidae</taxon>
        <taxon>Proisotominae</taxon>
        <taxon>Folsomia</taxon>
    </lineage>
</organism>
<evidence type="ECO:0000313" key="3">
    <source>
        <dbReference type="Proteomes" id="UP000198287"/>
    </source>
</evidence>
<dbReference type="AlphaFoldDB" id="A0A226F5K0"/>
<accession>A0A226F5K0</accession>
<protein>
    <submittedName>
        <fullName evidence="2">Uncharacterized protein</fullName>
    </submittedName>
</protein>
<sequence>MSLLYRFAKLPDRHNSHLFTFIVTKSVTRDLYRDVTSKEFVFGYHKWAITFSRTEKVLGVYLVLRNPSEGMRVYVDFSFTLLNPHFSANETFSGKNVKFSYDSPAQGNRRYIAVQDLYTRNFADRNGEFQLELQMSAIRTVFETDLRTPNAFISSHATTHKCPSPRMGMGSNPVKTESQYFTFGGFDWNVAIYPFGKDASDDRLFVYLNRLTGYDHHCRVRYVITLGEGDRAINSGLLDDISDSNGKSYGWSPRIRLSDVVQRGIIHIHLEILTANTLSEVALVPQAPTSLNGGALVGIVPSTTASAPSGGENLAIQCYDKDKHGWTLEADCVSETLRLRMIYKDVHNVPRNHLRHVCWSAYLLRYNNKTGLLDPITCTHAPYSHYYAQEEVDDGIMMETDVTVKEIRDPNSFYLNDKQQIRVQIEWLSSYLLFQSTYHKYDDVTRVHNYQMRKEITALQSENYSLERQLFSYQKSLAYAHHTTTRRSSQGAEEPYEGEGSGGVVVGAEHQHHRPYDRSVSTETEYA</sequence>
<keyword evidence="3" id="KW-1185">Reference proteome</keyword>